<dbReference type="Gene3D" id="1.20.120.450">
    <property type="entry name" value="dinb family like domain"/>
    <property type="match status" value="1"/>
</dbReference>
<evidence type="ECO:0000313" key="1">
    <source>
        <dbReference type="EMBL" id="WAC13746.1"/>
    </source>
</evidence>
<dbReference type="InterPro" id="IPR034660">
    <property type="entry name" value="DinB/YfiT-like"/>
</dbReference>
<dbReference type="EMBL" id="CP112998">
    <property type="protein sequence ID" value="WAC13746.1"/>
    <property type="molecule type" value="Genomic_DNA"/>
</dbReference>
<dbReference type="KEGG" id="dpf:ON006_07250"/>
<reference evidence="1" key="1">
    <citation type="submission" date="2022-11" db="EMBL/GenBank/DDBJ databases">
        <title>Dyadobacter pollutisoli sp. nov., isolated from plastic dumped soil.</title>
        <authorList>
            <person name="Kim J.M."/>
            <person name="Kim K.R."/>
            <person name="Lee J.K."/>
            <person name="Hao L."/>
            <person name="Jeon C.O."/>
        </authorList>
    </citation>
    <scope>NUCLEOTIDE SEQUENCE</scope>
    <source>
        <strain evidence="1">U1</strain>
    </source>
</reference>
<dbReference type="AlphaFoldDB" id="A0A9E8NF05"/>
<evidence type="ECO:0000313" key="2">
    <source>
        <dbReference type="Proteomes" id="UP001164653"/>
    </source>
</evidence>
<keyword evidence="2" id="KW-1185">Reference proteome</keyword>
<gene>
    <name evidence="1" type="ORF">ON006_07250</name>
</gene>
<accession>A0A9E8NF05</accession>
<dbReference type="RefSeq" id="WP_244819146.1">
    <property type="nucleotide sequence ID" value="NZ_CP112998.1"/>
</dbReference>
<dbReference type="Proteomes" id="UP001164653">
    <property type="component" value="Chromosome"/>
</dbReference>
<protein>
    <submittedName>
        <fullName evidence="1">DinB family protein</fullName>
    </submittedName>
</protein>
<sequence length="160" mass="18535">MENDQRRKLVSELITLIEKGNAHVTLEEATAGLAPELRSVTIENLPYSIWQLVEHIRIAQKDIVDFSTSAEHDALAWPDDYWPKPVDTVSDSDWENSLKDIKKDQKRFFDLLNHEKNDLFSPLSWGTGQTLLREAMLIADHNSYHTAEIVVARRLLKNWR</sequence>
<dbReference type="SUPFAM" id="SSF109854">
    <property type="entry name" value="DinB/YfiT-like putative metalloenzymes"/>
    <property type="match status" value="1"/>
</dbReference>
<proteinExistence type="predicted"/>
<organism evidence="1 2">
    <name type="scientific">Dyadobacter pollutisoli</name>
    <dbReference type="NCBI Taxonomy" id="2910158"/>
    <lineage>
        <taxon>Bacteria</taxon>
        <taxon>Pseudomonadati</taxon>
        <taxon>Bacteroidota</taxon>
        <taxon>Cytophagia</taxon>
        <taxon>Cytophagales</taxon>
        <taxon>Spirosomataceae</taxon>
        <taxon>Dyadobacter</taxon>
    </lineage>
</organism>
<name>A0A9E8NF05_9BACT</name>